<keyword evidence="2" id="KW-0560">Oxidoreductase</keyword>
<organism evidence="5 6">
    <name type="scientific">Gloeophyllum trabeum (strain ATCC 11539 / FP-39264 / Madison 617)</name>
    <name type="common">Brown rot fungus</name>
    <dbReference type="NCBI Taxonomy" id="670483"/>
    <lineage>
        <taxon>Eukaryota</taxon>
        <taxon>Fungi</taxon>
        <taxon>Dikarya</taxon>
        <taxon>Basidiomycota</taxon>
        <taxon>Agaricomycotina</taxon>
        <taxon>Agaricomycetes</taxon>
        <taxon>Gloeophyllales</taxon>
        <taxon>Gloeophyllaceae</taxon>
        <taxon>Gloeophyllum</taxon>
    </lineage>
</organism>
<dbReference type="InterPro" id="IPR036318">
    <property type="entry name" value="FAD-bd_PCMH-like_sf"/>
</dbReference>
<dbReference type="Proteomes" id="UP000030669">
    <property type="component" value="Unassembled WGS sequence"/>
</dbReference>
<feature type="chain" id="PRO_5004544704" evidence="3">
    <location>
        <begin position="21"/>
        <end position="582"/>
    </location>
</feature>
<dbReference type="OrthoDB" id="9983560at2759"/>
<evidence type="ECO:0000313" key="6">
    <source>
        <dbReference type="Proteomes" id="UP000030669"/>
    </source>
</evidence>
<dbReference type="eggNOG" id="ENOG502QUV4">
    <property type="taxonomic scope" value="Eukaryota"/>
</dbReference>
<feature type="domain" description="FAD-binding PCMH-type" evidence="4">
    <location>
        <begin position="127"/>
        <end position="313"/>
    </location>
</feature>
<evidence type="ECO:0000259" key="4">
    <source>
        <dbReference type="PROSITE" id="PS51387"/>
    </source>
</evidence>
<comment type="similarity">
    <text evidence="1">Belongs to the oxygen-dependent FAD-linked oxidoreductase family.</text>
</comment>
<dbReference type="InterPro" id="IPR012951">
    <property type="entry name" value="BBE"/>
</dbReference>
<gene>
    <name evidence="5" type="ORF">GLOTRDRAFT_68433</name>
</gene>
<dbReference type="GO" id="GO:0016491">
    <property type="term" value="F:oxidoreductase activity"/>
    <property type="evidence" value="ECO:0007669"/>
    <property type="project" value="UniProtKB-KW"/>
</dbReference>
<accession>S7S441</accession>
<reference evidence="5 6" key="1">
    <citation type="journal article" date="2012" name="Science">
        <title>The Paleozoic origin of enzymatic lignin decomposition reconstructed from 31 fungal genomes.</title>
        <authorList>
            <person name="Floudas D."/>
            <person name="Binder M."/>
            <person name="Riley R."/>
            <person name="Barry K."/>
            <person name="Blanchette R.A."/>
            <person name="Henrissat B."/>
            <person name="Martinez A.T."/>
            <person name="Otillar R."/>
            <person name="Spatafora J.W."/>
            <person name="Yadav J.S."/>
            <person name="Aerts A."/>
            <person name="Benoit I."/>
            <person name="Boyd A."/>
            <person name="Carlson A."/>
            <person name="Copeland A."/>
            <person name="Coutinho P.M."/>
            <person name="de Vries R.P."/>
            <person name="Ferreira P."/>
            <person name="Findley K."/>
            <person name="Foster B."/>
            <person name="Gaskell J."/>
            <person name="Glotzer D."/>
            <person name="Gorecki P."/>
            <person name="Heitman J."/>
            <person name="Hesse C."/>
            <person name="Hori C."/>
            <person name="Igarashi K."/>
            <person name="Jurgens J.A."/>
            <person name="Kallen N."/>
            <person name="Kersten P."/>
            <person name="Kohler A."/>
            <person name="Kuees U."/>
            <person name="Kumar T.K.A."/>
            <person name="Kuo A."/>
            <person name="LaButti K."/>
            <person name="Larrondo L.F."/>
            <person name="Lindquist E."/>
            <person name="Ling A."/>
            <person name="Lombard V."/>
            <person name="Lucas S."/>
            <person name="Lundell T."/>
            <person name="Martin R."/>
            <person name="McLaughlin D.J."/>
            <person name="Morgenstern I."/>
            <person name="Morin E."/>
            <person name="Murat C."/>
            <person name="Nagy L.G."/>
            <person name="Nolan M."/>
            <person name="Ohm R.A."/>
            <person name="Patyshakuliyeva A."/>
            <person name="Rokas A."/>
            <person name="Ruiz-Duenas F.J."/>
            <person name="Sabat G."/>
            <person name="Salamov A."/>
            <person name="Samejima M."/>
            <person name="Schmutz J."/>
            <person name="Slot J.C."/>
            <person name="St John F."/>
            <person name="Stenlid J."/>
            <person name="Sun H."/>
            <person name="Sun S."/>
            <person name="Syed K."/>
            <person name="Tsang A."/>
            <person name="Wiebenga A."/>
            <person name="Young D."/>
            <person name="Pisabarro A."/>
            <person name="Eastwood D.C."/>
            <person name="Martin F."/>
            <person name="Cullen D."/>
            <person name="Grigoriev I.V."/>
            <person name="Hibbett D.S."/>
        </authorList>
    </citation>
    <scope>NUCLEOTIDE SEQUENCE [LARGE SCALE GENOMIC DNA]</scope>
    <source>
        <strain evidence="5 6">ATCC 11539</strain>
    </source>
</reference>
<dbReference type="HOGENOM" id="CLU_018354_4_4_1"/>
<dbReference type="AlphaFoldDB" id="S7S441"/>
<dbReference type="InterPro" id="IPR016166">
    <property type="entry name" value="FAD-bd_PCMH"/>
</dbReference>
<evidence type="ECO:0000313" key="5">
    <source>
        <dbReference type="EMBL" id="EPQ60629.1"/>
    </source>
</evidence>
<keyword evidence="3" id="KW-0732">Signal</keyword>
<name>S7S441_GLOTA</name>
<dbReference type="GO" id="GO:0071949">
    <property type="term" value="F:FAD binding"/>
    <property type="evidence" value="ECO:0007669"/>
    <property type="project" value="InterPro"/>
</dbReference>
<dbReference type="KEGG" id="gtr:GLOTRDRAFT_68433"/>
<dbReference type="Gene3D" id="3.30.465.10">
    <property type="match status" value="2"/>
</dbReference>
<dbReference type="InterPro" id="IPR016169">
    <property type="entry name" value="FAD-bd_PCMH_sub2"/>
</dbReference>
<dbReference type="InterPro" id="IPR006094">
    <property type="entry name" value="Oxid_FAD_bind_N"/>
</dbReference>
<dbReference type="PROSITE" id="PS51387">
    <property type="entry name" value="FAD_PCMH"/>
    <property type="match status" value="1"/>
</dbReference>
<feature type="signal peptide" evidence="3">
    <location>
        <begin position="1"/>
        <end position="20"/>
    </location>
</feature>
<sequence>MKSVFVISLALLLAFVSASGASAVCKCVYPSSCWPSADEFASLATKLSQPLVYPKPPEAACYPANATSVSVDCATVTEHYYNGNWRADQSGAMQGPNFEMYIQLNSSGQGTLEACYLNSSLGIPCEQGNVPVIGVDARTVGDIQEAVNFATLHNLKVVIKNTGHDFVGRSTAKGSFLIWTHNMKNITYDDAFSPLGAPANETYNAITLGAGVQWHEAYDAANEHGALLVGGLVPGGSVGAAGGWLMGGGHSALSPSYGLGSVDNVLQFSVVTSTGESLTVSSYSHPDLFWALRGGGGGTFGVVTSATYRTHPSVPAATAILTANATDNAVLAKLLSEYIRRSPTWSDQGWGGYGTVFDGTLEMLHVAPNVSLAAANASYSSFFEFAQSLVAEGLNLQTTVTLSYPTYYDWYQTYYNTSEQDQETGTTVLLGSRLMTREVIESNYTTLGQWMVEDFVWSQLVLIAGGAVNRTDPDAMGLNPAWRTALAEVLTAMSWPDTDNVTEIQSAKGTLKEMVSALDSLNPGSGAYLNEDYLEDNWQHTFFGSHYPRLKAIKATYDPMALFVVRNGVDSEDWDADLICPV</sequence>
<protein>
    <submittedName>
        <fullName evidence="5">FAD-binding domain-containing protein</fullName>
    </submittedName>
</protein>
<dbReference type="InterPro" id="IPR050432">
    <property type="entry name" value="FAD-linked_Oxidoreductases_BP"/>
</dbReference>
<dbReference type="OMA" id="INWETWP"/>
<dbReference type="PANTHER" id="PTHR13878:SF91">
    <property type="entry name" value="FAD BINDING DOMAIN PROTEIN (AFU_ORTHOLOGUE AFUA_6G12070)-RELATED"/>
    <property type="match status" value="1"/>
</dbReference>
<dbReference type="RefSeq" id="XP_007860997.1">
    <property type="nucleotide sequence ID" value="XM_007862806.1"/>
</dbReference>
<evidence type="ECO:0000256" key="1">
    <source>
        <dbReference type="ARBA" id="ARBA00005466"/>
    </source>
</evidence>
<dbReference type="Pfam" id="PF01565">
    <property type="entry name" value="FAD_binding_4"/>
    <property type="match status" value="1"/>
</dbReference>
<dbReference type="Pfam" id="PF08031">
    <property type="entry name" value="BBE"/>
    <property type="match status" value="1"/>
</dbReference>
<evidence type="ECO:0000256" key="2">
    <source>
        <dbReference type="ARBA" id="ARBA00023002"/>
    </source>
</evidence>
<evidence type="ECO:0000256" key="3">
    <source>
        <dbReference type="SAM" id="SignalP"/>
    </source>
</evidence>
<dbReference type="PANTHER" id="PTHR13878">
    <property type="entry name" value="GULONOLACTONE OXIDASE"/>
    <property type="match status" value="1"/>
</dbReference>
<proteinExistence type="inferred from homology"/>
<dbReference type="GeneID" id="19307888"/>
<dbReference type="EMBL" id="KB469296">
    <property type="protein sequence ID" value="EPQ60629.1"/>
    <property type="molecule type" value="Genomic_DNA"/>
</dbReference>
<keyword evidence="6" id="KW-1185">Reference proteome</keyword>
<dbReference type="SUPFAM" id="SSF56176">
    <property type="entry name" value="FAD-binding/transporter-associated domain-like"/>
    <property type="match status" value="1"/>
</dbReference>